<proteinExistence type="predicted"/>
<comment type="caution">
    <text evidence="2">The sequence shown here is derived from an EMBL/GenBank/DDBJ whole genome shotgun (WGS) entry which is preliminary data.</text>
</comment>
<evidence type="ECO:0008006" key="4">
    <source>
        <dbReference type="Google" id="ProtNLM"/>
    </source>
</evidence>
<evidence type="ECO:0000256" key="1">
    <source>
        <dbReference type="SAM" id="SignalP"/>
    </source>
</evidence>
<evidence type="ECO:0000313" key="3">
    <source>
        <dbReference type="Proteomes" id="UP001226762"/>
    </source>
</evidence>
<evidence type="ECO:0000313" key="2">
    <source>
        <dbReference type="EMBL" id="MDQ2091608.1"/>
    </source>
</evidence>
<accession>A0AAE4B514</accession>
<dbReference type="AlphaFoldDB" id="A0AAE4B514"/>
<reference evidence="2" key="2">
    <citation type="submission" date="2023-02" db="EMBL/GenBank/DDBJ databases">
        <title>'Rhodoalgimonas zhirmunskyi' gen. nov., isolated from a red alga.</title>
        <authorList>
            <person name="Nedashkovskaya O.I."/>
            <person name="Otstavnykh N.Y."/>
            <person name="Bystritskaya E.P."/>
            <person name="Balabanova L.A."/>
            <person name="Isaeva M.P."/>
        </authorList>
    </citation>
    <scope>NUCLEOTIDE SEQUENCE</scope>
    <source>
        <strain evidence="2">KCTC 52189</strain>
    </source>
</reference>
<sequence>MMKVVVLLLTGAALLACGADGEPVQPSMNSTVQVTGDGVSGSTDVSLRQGPFTLGLSL</sequence>
<dbReference type="PROSITE" id="PS51257">
    <property type="entry name" value="PROKAR_LIPOPROTEIN"/>
    <property type="match status" value="1"/>
</dbReference>
<gene>
    <name evidence="2" type="ORF">NO357_17025</name>
</gene>
<protein>
    <recommendedName>
        <fullName evidence="4">Argininosuccinate lyase</fullName>
    </recommendedName>
</protein>
<keyword evidence="3" id="KW-1185">Reference proteome</keyword>
<feature type="signal peptide" evidence="1">
    <location>
        <begin position="1"/>
        <end position="18"/>
    </location>
</feature>
<dbReference type="EMBL" id="JANHAX010000005">
    <property type="protein sequence ID" value="MDQ2091608.1"/>
    <property type="molecule type" value="Genomic_DNA"/>
</dbReference>
<feature type="chain" id="PRO_5042140275" description="Argininosuccinate lyase" evidence="1">
    <location>
        <begin position="19"/>
        <end position="58"/>
    </location>
</feature>
<reference evidence="2" key="1">
    <citation type="submission" date="2022-07" db="EMBL/GenBank/DDBJ databases">
        <authorList>
            <person name="Otstavnykh N."/>
            <person name="Isaeva M."/>
            <person name="Bystritskaya E."/>
        </authorList>
    </citation>
    <scope>NUCLEOTIDE SEQUENCE</scope>
    <source>
        <strain evidence="2">KCTC 52189</strain>
    </source>
</reference>
<organism evidence="2 3">
    <name type="scientific">Marimonas arenosa</name>
    <dbReference type="NCBI Taxonomy" id="1795305"/>
    <lineage>
        <taxon>Bacteria</taxon>
        <taxon>Pseudomonadati</taxon>
        <taxon>Pseudomonadota</taxon>
        <taxon>Alphaproteobacteria</taxon>
        <taxon>Rhodobacterales</taxon>
        <taxon>Paracoccaceae</taxon>
        <taxon>Marimonas</taxon>
    </lineage>
</organism>
<dbReference type="Proteomes" id="UP001226762">
    <property type="component" value="Unassembled WGS sequence"/>
</dbReference>
<name>A0AAE4B514_9RHOB</name>
<keyword evidence="1" id="KW-0732">Signal</keyword>
<dbReference type="RefSeq" id="WP_306736892.1">
    <property type="nucleotide sequence ID" value="NZ_JANHAX010000005.1"/>
</dbReference>